<evidence type="ECO:0000256" key="10">
    <source>
        <dbReference type="SAM" id="Phobius"/>
    </source>
</evidence>
<dbReference type="GO" id="GO:0005506">
    <property type="term" value="F:iron ion binding"/>
    <property type="evidence" value="ECO:0007669"/>
    <property type="project" value="InterPro"/>
</dbReference>
<dbReference type="SUPFAM" id="SSF48264">
    <property type="entry name" value="Cytochrome P450"/>
    <property type="match status" value="1"/>
</dbReference>
<dbReference type="PRINTS" id="PR00465">
    <property type="entry name" value="EP450IV"/>
</dbReference>
<feature type="transmembrane region" description="Helical" evidence="10">
    <location>
        <begin position="12"/>
        <end position="32"/>
    </location>
</feature>
<evidence type="ECO:0000256" key="2">
    <source>
        <dbReference type="ARBA" id="ARBA00010617"/>
    </source>
</evidence>
<name>A0A9W8TRS0_9PEZI</name>
<keyword evidence="6 8" id="KW-0408">Iron</keyword>
<dbReference type="InterPro" id="IPR001128">
    <property type="entry name" value="Cyt_P450"/>
</dbReference>
<keyword evidence="7 9" id="KW-0503">Monooxygenase</keyword>
<dbReference type="Pfam" id="PF00067">
    <property type="entry name" value="p450"/>
    <property type="match status" value="1"/>
</dbReference>
<dbReference type="GO" id="GO:0044550">
    <property type="term" value="P:secondary metabolite biosynthetic process"/>
    <property type="evidence" value="ECO:0007669"/>
    <property type="project" value="UniProtKB-ARBA"/>
</dbReference>
<keyword evidence="12" id="KW-1185">Reference proteome</keyword>
<dbReference type="PANTHER" id="PTHR24305">
    <property type="entry name" value="CYTOCHROME P450"/>
    <property type="match status" value="1"/>
</dbReference>
<dbReference type="GO" id="GO:0016705">
    <property type="term" value="F:oxidoreductase activity, acting on paired donors, with incorporation or reduction of molecular oxygen"/>
    <property type="evidence" value="ECO:0007669"/>
    <property type="project" value="InterPro"/>
</dbReference>
<evidence type="ECO:0000256" key="4">
    <source>
        <dbReference type="ARBA" id="ARBA00022723"/>
    </source>
</evidence>
<evidence type="ECO:0000256" key="5">
    <source>
        <dbReference type="ARBA" id="ARBA00023002"/>
    </source>
</evidence>
<dbReference type="VEuPathDB" id="FungiDB:F4678DRAFT_23499"/>
<gene>
    <name evidence="11" type="ORF">NPX13_g848</name>
</gene>
<dbReference type="EMBL" id="JANPWZ010000066">
    <property type="protein sequence ID" value="KAJ3579714.1"/>
    <property type="molecule type" value="Genomic_DNA"/>
</dbReference>
<evidence type="ECO:0000256" key="3">
    <source>
        <dbReference type="ARBA" id="ARBA00022617"/>
    </source>
</evidence>
<dbReference type="Proteomes" id="UP001148614">
    <property type="component" value="Unassembled WGS sequence"/>
</dbReference>
<dbReference type="PROSITE" id="PS00086">
    <property type="entry name" value="CYTOCHROME_P450"/>
    <property type="match status" value="1"/>
</dbReference>
<dbReference type="InterPro" id="IPR017972">
    <property type="entry name" value="Cyt_P450_CS"/>
</dbReference>
<comment type="cofactor">
    <cofactor evidence="1 8">
        <name>heme</name>
        <dbReference type="ChEBI" id="CHEBI:30413"/>
    </cofactor>
</comment>
<comment type="similarity">
    <text evidence="2 9">Belongs to the cytochrome P450 family.</text>
</comment>
<keyword evidence="3 8" id="KW-0349">Heme</keyword>
<dbReference type="InterPro" id="IPR002403">
    <property type="entry name" value="Cyt_P450_E_grp-IV"/>
</dbReference>
<evidence type="ECO:0000313" key="11">
    <source>
        <dbReference type="EMBL" id="KAJ3579714.1"/>
    </source>
</evidence>
<sequence>MDRHYEIPVARGVNVATAVIVGVIVFFAIHLVRSYYRLNHIPGPRIAALTNLSRRAWASTGRLQEKQIELHRQYGPVSEFYEALMPRMKGGKIPDVFATRDENIHRQMRRPIANLYSISNLTAFEPLVKSTIEYFFSRLDDLFVDASKTFDLCEWLQLFTFDVMGEITFSRRFGFLEKGGDIEGVMGNIWKFFQIAAPNTQMPWLDQLWKENPFVPVSAMKNPIAEFGAARIEERLGRAANDTSKSNQQDFLSSFIREVGKDPTLPELALPTWTNSNIQAGGDTTAILASAVFYHVLRNPSTFAKLKEEIDCAAKEGRISKIVTWKEAQTLPYLDACIKEASRLHPSISFPLERIVSEAGLEVEGFVLPPGTRVSMNPWVVHQQVGPYGDDPQVWRPERWLCGEEEKKAMYNSLLTFGAGHRSCLGKNLSYCEIYKLVPSMLQRYDVRCPDSRRDIGRIDVNPLEGSNRTSGGPIVHYTNVCGLF</sequence>
<accession>A0A9W8TRS0</accession>
<keyword evidence="10" id="KW-0472">Membrane</keyword>
<evidence type="ECO:0000256" key="8">
    <source>
        <dbReference type="PIRSR" id="PIRSR602403-1"/>
    </source>
</evidence>
<dbReference type="Gene3D" id="1.10.630.10">
    <property type="entry name" value="Cytochrome P450"/>
    <property type="match status" value="1"/>
</dbReference>
<dbReference type="InterPro" id="IPR050121">
    <property type="entry name" value="Cytochrome_P450_monoxygenase"/>
</dbReference>
<reference evidence="11" key="1">
    <citation type="submission" date="2022-07" db="EMBL/GenBank/DDBJ databases">
        <title>Genome Sequence of Xylaria arbuscula.</title>
        <authorList>
            <person name="Buettner E."/>
        </authorList>
    </citation>
    <scope>NUCLEOTIDE SEQUENCE</scope>
    <source>
        <strain evidence="11">VT107</strain>
    </source>
</reference>
<comment type="caution">
    <text evidence="11">The sequence shown here is derived from an EMBL/GenBank/DDBJ whole genome shotgun (WGS) entry which is preliminary data.</text>
</comment>
<evidence type="ECO:0000256" key="1">
    <source>
        <dbReference type="ARBA" id="ARBA00001971"/>
    </source>
</evidence>
<dbReference type="GO" id="GO:0020037">
    <property type="term" value="F:heme binding"/>
    <property type="evidence" value="ECO:0007669"/>
    <property type="project" value="InterPro"/>
</dbReference>
<feature type="binding site" description="axial binding residue" evidence="8">
    <location>
        <position position="424"/>
    </location>
    <ligand>
        <name>heme</name>
        <dbReference type="ChEBI" id="CHEBI:30413"/>
    </ligand>
    <ligandPart>
        <name>Fe</name>
        <dbReference type="ChEBI" id="CHEBI:18248"/>
    </ligandPart>
</feature>
<proteinExistence type="inferred from homology"/>
<keyword evidence="10" id="KW-0812">Transmembrane</keyword>
<dbReference type="GO" id="GO:0004497">
    <property type="term" value="F:monooxygenase activity"/>
    <property type="evidence" value="ECO:0007669"/>
    <property type="project" value="UniProtKB-KW"/>
</dbReference>
<dbReference type="PANTHER" id="PTHR24305:SF235">
    <property type="entry name" value="CYTOCHROME P450 MONOOXYGENASE APDB-RELATED"/>
    <property type="match status" value="1"/>
</dbReference>
<evidence type="ECO:0000256" key="9">
    <source>
        <dbReference type="RuleBase" id="RU000461"/>
    </source>
</evidence>
<organism evidence="11 12">
    <name type="scientific">Xylaria arbuscula</name>
    <dbReference type="NCBI Taxonomy" id="114810"/>
    <lineage>
        <taxon>Eukaryota</taxon>
        <taxon>Fungi</taxon>
        <taxon>Dikarya</taxon>
        <taxon>Ascomycota</taxon>
        <taxon>Pezizomycotina</taxon>
        <taxon>Sordariomycetes</taxon>
        <taxon>Xylariomycetidae</taxon>
        <taxon>Xylariales</taxon>
        <taxon>Xylariaceae</taxon>
        <taxon>Xylaria</taxon>
    </lineage>
</organism>
<dbReference type="InterPro" id="IPR036396">
    <property type="entry name" value="Cyt_P450_sf"/>
</dbReference>
<evidence type="ECO:0008006" key="13">
    <source>
        <dbReference type="Google" id="ProtNLM"/>
    </source>
</evidence>
<dbReference type="AlphaFoldDB" id="A0A9W8TRS0"/>
<evidence type="ECO:0000313" key="12">
    <source>
        <dbReference type="Proteomes" id="UP001148614"/>
    </source>
</evidence>
<keyword evidence="10" id="KW-1133">Transmembrane helix</keyword>
<dbReference type="CDD" id="cd11060">
    <property type="entry name" value="CYP57A1-like"/>
    <property type="match status" value="1"/>
</dbReference>
<evidence type="ECO:0000256" key="6">
    <source>
        <dbReference type="ARBA" id="ARBA00023004"/>
    </source>
</evidence>
<protein>
    <recommendedName>
        <fullName evidence="13">Cytochrome P450</fullName>
    </recommendedName>
</protein>
<evidence type="ECO:0000256" key="7">
    <source>
        <dbReference type="ARBA" id="ARBA00023033"/>
    </source>
</evidence>
<keyword evidence="4 8" id="KW-0479">Metal-binding</keyword>
<dbReference type="PRINTS" id="PR00385">
    <property type="entry name" value="P450"/>
</dbReference>
<keyword evidence="5 9" id="KW-0560">Oxidoreductase</keyword>